<dbReference type="PRINTS" id="PR00474">
    <property type="entry name" value="GLU5KINASE"/>
</dbReference>
<gene>
    <name evidence="1" type="ORF">MP_TR21459_c0_g1_i1_g.60679</name>
</gene>
<reference evidence="1" key="1">
    <citation type="submission" date="2016-07" db="EMBL/GenBank/DDBJ databases">
        <title>De novo transcriptome assembly of four accessions of the metal hyperaccumulator plant Noccaea caerulescens.</title>
        <authorList>
            <person name="Blande D."/>
            <person name="Halimaa P."/>
            <person name="Tervahauta A.I."/>
            <person name="Aarts M.G."/>
            <person name="Karenlampi S.O."/>
        </authorList>
    </citation>
    <scope>NUCLEOTIDE SEQUENCE</scope>
</reference>
<dbReference type="GO" id="GO:1901607">
    <property type="term" value="P:alpha-amino acid biosynthetic process"/>
    <property type="evidence" value="ECO:0007669"/>
    <property type="project" value="UniProtKB-ARBA"/>
</dbReference>
<dbReference type="AlphaFoldDB" id="A0A1J3ICR1"/>
<dbReference type="PANTHER" id="PTHR11063">
    <property type="entry name" value="GLUTAMATE SEMIALDEHYDE DEHYDROGENASE"/>
    <property type="match status" value="1"/>
</dbReference>
<proteinExistence type="predicted"/>
<protein>
    <submittedName>
        <fullName evidence="1">Delta-1-pyrroline-5-carboxylate synthase B</fullName>
    </submittedName>
</protein>
<dbReference type="GO" id="GO:0005524">
    <property type="term" value="F:ATP binding"/>
    <property type="evidence" value="ECO:0007669"/>
    <property type="project" value="InterPro"/>
</dbReference>
<dbReference type="SUPFAM" id="SSF53633">
    <property type="entry name" value="Carbamate kinase-like"/>
    <property type="match status" value="1"/>
</dbReference>
<dbReference type="InterPro" id="IPR001057">
    <property type="entry name" value="Glu/AcGlu_kinase"/>
</dbReference>
<dbReference type="Gene3D" id="3.40.1160.10">
    <property type="entry name" value="Acetylglutamate kinase-like"/>
    <property type="match status" value="1"/>
</dbReference>
<dbReference type="InterPro" id="IPR036393">
    <property type="entry name" value="AceGlu_kinase-like_sf"/>
</dbReference>
<dbReference type="GO" id="GO:0016301">
    <property type="term" value="F:kinase activity"/>
    <property type="evidence" value="ECO:0007669"/>
    <property type="project" value="InterPro"/>
</dbReference>
<organism evidence="1">
    <name type="scientific">Noccaea caerulescens</name>
    <name type="common">Alpine penny-cress</name>
    <name type="synonym">Thlaspi caerulescens</name>
    <dbReference type="NCBI Taxonomy" id="107243"/>
    <lineage>
        <taxon>Eukaryota</taxon>
        <taxon>Viridiplantae</taxon>
        <taxon>Streptophyta</taxon>
        <taxon>Embryophyta</taxon>
        <taxon>Tracheophyta</taxon>
        <taxon>Spermatophyta</taxon>
        <taxon>Magnoliopsida</taxon>
        <taxon>eudicotyledons</taxon>
        <taxon>Gunneridae</taxon>
        <taxon>Pentapetalae</taxon>
        <taxon>rosids</taxon>
        <taxon>malvids</taxon>
        <taxon>Brassicales</taxon>
        <taxon>Brassicaceae</taxon>
        <taxon>Coluteocarpeae</taxon>
        <taxon>Noccaea</taxon>
    </lineage>
</organism>
<dbReference type="EMBL" id="GEVM01028221">
    <property type="protein sequence ID" value="JAU77717.1"/>
    <property type="molecule type" value="Transcribed_RNA"/>
</dbReference>
<evidence type="ECO:0000313" key="1">
    <source>
        <dbReference type="EMBL" id="JAU77717.1"/>
    </source>
</evidence>
<dbReference type="PANTHER" id="PTHR11063:SF8">
    <property type="entry name" value="DELTA-1-PYRROLINE-5-CARBOXYLATE SYNTHASE"/>
    <property type="match status" value="1"/>
</dbReference>
<name>A0A1J3ICR1_NOCCA</name>
<accession>A0A1J3ICR1</accession>
<dbReference type="GO" id="GO:0004350">
    <property type="term" value="F:glutamate-5-semialdehyde dehydrogenase activity"/>
    <property type="evidence" value="ECO:0007669"/>
    <property type="project" value="TreeGrafter"/>
</dbReference>
<sequence>MLVADSSFRDKDFRKQLSETVKAMLKMKVIPVSKESDAISTRKAPYKDSTGIFWDSDSLATLLSLELKADF</sequence>